<dbReference type="SMART" id="SM00421">
    <property type="entry name" value="HTH_LUXR"/>
    <property type="match status" value="1"/>
</dbReference>
<protein>
    <submittedName>
        <fullName evidence="5">Bacterial regulatory, luxR family protein</fullName>
    </submittedName>
</protein>
<evidence type="ECO:0000259" key="4">
    <source>
        <dbReference type="PROSITE" id="PS50043"/>
    </source>
</evidence>
<dbReference type="Proteomes" id="UP000060787">
    <property type="component" value="Chromosome"/>
</dbReference>
<dbReference type="InterPro" id="IPR036388">
    <property type="entry name" value="WH-like_DNA-bd_sf"/>
</dbReference>
<evidence type="ECO:0000256" key="2">
    <source>
        <dbReference type="ARBA" id="ARBA00023125"/>
    </source>
</evidence>
<gene>
    <name evidence="5" type="ORF">LA76x_5006</name>
</gene>
<keyword evidence="2" id="KW-0238">DNA-binding</keyword>
<dbReference type="Pfam" id="PF00196">
    <property type="entry name" value="GerE"/>
    <property type="match status" value="1"/>
</dbReference>
<dbReference type="InterPro" id="IPR016032">
    <property type="entry name" value="Sig_transdc_resp-reg_C-effctor"/>
</dbReference>
<dbReference type="SUPFAM" id="SSF46894">
    <property type="entry name" value="C-terminal effector domain of the bipartite response regulators"/>
    <property type="match status" value="1"/>
</dbReference>
<dbReference type="PANTHER" id="PTHR44688">
    <property type="entry name" value="DNA-BINDING TRANSCRIPTIONAL ACTIVATOR DEVR_DOSR"/>
    <property type="match status" value="1"/>
</dbReference>
<dbReference type="STRING" id="84531.LA76x_5006"/>
<dbReference type="InterPro" id="IPR000792">
    <property type="entry name" value="Tscrpt_reg_LuxR_C"/>
</dbReference>
<evidence type="ECO:0000313" key="6">
    <source>
        <dbReference type="Proteomes" id="UP000060787"/>
    </source>
</evidence>
<proteinExistence type="predicted"/>
<dbReference type="PRINTS" id="PR00038">
    <property type="entry name" value="HTHLUXR"/>
</dbReference>
<sequence length="143" mass="15595">MARAAISFAQGADARCDVDVDVVRALLSKNRPARAKFPVMPMTGLLSERERNMLRIISLGASNKMTAQKLSISPSTVRTHIESVFRKLECSTRAAATLKATQLGMLYGQSKSSRPILLYLAFSTPENEDIALSAAMPILVEKI</sequence>
<dbReference type="GO" id="GO:0006355">
    <property type="term" value="P:regulation of DNA-templated transcription"/>
    <property type="evidence" value="ECO:0007669"/>
    <property type="project" value="InterPro"/>
</dbReference>
<keyword evidence="1" id="KW-0805">Transcription regulation</keyword>
<evidence type="ECO:0000256" key="3">
    <source>
        <dbReference type="ARBA" id="ARBA00023163"/>
    </source>
</evidence>
<keyword evidence="3" id="KW-0804">Transcription</keyword>
<dbReference type="GO" id="GO:0003677">
    <property type="term" value="F:DNA binding"/>
    <property type="evidence" value="ECO:0007669"/>
    <property type="project" value="UniProtKB-KW"/>
</dbReference>
<accession>A0A0S2FHQ5</accession>
<name>A0A0S2FHQ5_LYSAN</name>
<feature type="domain" description="HTH luxR-type" evidence="4">
    <location>
        <begin position="39"/>
        <end position="104"/>
    </location>
</feature>
<dbReference type="KEGG" id="lab:LA76x_5006"/>
<evidence type="ECO:0000313" key="5">
    <source>
        <dbReference type="EMBL" id="ALN83108.1"/>
    </source>
</evidence>
<dbReference type="PROSITE" id="PS50043">
    <property type="entry name" value="HTH_LUXR_2"/>
    <property type="match status" value="1"/>
</dbReference>
<dbReference type="Gene3D" id="1.10.10.10">
    <property type="entry name" value="Winged helix-like DNA-binding domain superfamily/Winged helix DNA-binding domain"/>
    <property type="match status" value="1"/>
</dbReference>
<dbReference type="AlphaFoldDB" id="A0A0S2FHQ5"/>
<dbReference type="PANTHER" id="PTHR44688:SF16">
    <property type="entry name" value="DNA-BINDING TRANSCRIPTIONAL ACTIVATOR DEVR_DOSR"/>
    <property type="match status" value="1"/>
</dbReference>
<dbReference type="EMBL" id="CP011129">
    <property type="protein sequence ID" value="ALN83108.1"/>
    <property type="molecule type" value="Genomic_DNA"/>
</dbReference>
<organism evidence="5 6">
    <name type="scientific">Lysobacter antibioticus</name>
    <dbReference type="NCBI Taxonomy" id="84531"/>
    <lineage>
        <taxon>Bacteria</taxon>
        <taxon>Pseudomonadati</taxon>
        <taxon>Pseudomonadota</taxon>
        <taxon>Gammaproteobacteria</taxon>
        <taxon>Lysobacterales</taxon>
        <taxon>Lysobacteraceae</taxon>
        <taxon>Lysobacter</taxon>
    </lineage>
</organism>
<reference evidence="5 6" key="1">
    <citation type="journal article" date="2015" name="BMC Genomics">
        <title>Comparative genomics and metabolic profiling of the genus Lysobacter.</title>
        <authorList>
            <person name="de Bruijn I."/>
            <person name="Cheng X."/>
            <person name="de Jager V."/>
            <person name="Exposito R.G."/>
            <person name="Watrous J."/>
            <person name="Patel N."/>
            <person name="Postma J."/>
            <person name="Dorrestein P.C."/>
            <person name="Kobayashi D."/>
            <person name="Raaijmakers J.M."/>
        </authorList>
    </citation>
    <scope>NUCLEOTIDE SEQUENCE [LARGE SCALE GENOMIC DNA]</scope>
    <source>
        <strain evidence="5 6">76</strain>
    </source>
</reference>
<keyword evidence="6" id="KW-1185">Reference proteome</keyword>
<dbReference type="CDD" id="cd06170">
    <property type="entry name" value="LuxR_C_like"/>
    <property type="match status" value="1"/>
</dbReference>
<evidence type="ECO:0000256" key="1">
    <source>
        <dbReference type="ARBA" id="ARBA00023015"/>
    </source>
</evidence>
<dbReference type="PATRIC" id="fig|84531.8.peg.5000"/>